<dbReference type="Gene3D" id="3.30.565.60">
    <property type="match status" value="1"/>
</dbReference>
<evidence type="ECO:0000313" key="3">
    <source>
        <dbReference type="Proteomes" id="UP000184550"/>
    </source>
</evidence>
<dbReference type="OrthoDB" id="9807907at2"/>
<dbReference type="PANTHER" id="PTHR30595">
    <property type="entry name" value="GLPR-RELATED TRANSCRIPTIONAL REPRESSOR"/>
    <property type="match status" value="1"/>
</dbReference>
<dbReference type="Gene3D" id="3.30.950.30">
    <property type="entry name" value="Schlafen, AAA domain"/>
    <property type="match status" value="1"/>
</dbReference>
<dbReference type="EMBL" id="CZCU02000169">
    <property type="protein sequence ID" value="VXD25931.1"/>
    <property type="molecule type" value="Genomic_DNA"/>
</dbReference>
<dbReference type="RefSeq" id="WP_083627057.1">
    <property type="nucleotide sequence ID" value="NZ_LR734888.1"/>
</dbReference>
<dbReference type="PANTHER" id="PTHR30595:SF6">
    <property type="entry name" value="SCHLAFEN ALBA-2 DOMAIN-CONTAINING PROTEIN"/>
    <property type="match status" value="1"/>
</dbReference>
<name>A0A7Z9C579_9CYAN</name>
<comment type="caution">
    <text evidence="2">The sequence shown here is derived from an EMBL/GenBank/DDBJ whole genome shotgun (WGS) entry which is preliminary data.</text>
</comment>
<organism evidence="2 3">
    <name type="scientific">Planktothrix serta PCC 8927</name>
    <dbReference type="NCBI Taxonomy" id="671068"/>
    <lineage>
        <taxon>Bacteria</taxon>
        <taxon>Bacillati</taxon>
        <taxon>Cyanobacteriota</taxon>
        <taxon>Cyanophyceae</taxon>
        <taxon>Oscillatoriophycideae</taxon>
        <taxon>Oscillatoriales</taxon>
        <taxon>Microcoleaceae</taxon>
        <taxon>Planktothrix</taxon>
    </lineage>
</organism>
<dbReference type="Pfam" id="PF13749">
    <property type="entry name" value="HATPase_c_4"/>
    <property type="match status" value="1"/>
</dbReference>
<protein>
    <recommendedName>
        <fullName evidence="1">Schlafen AlbA-2 domain-containing protein</fullName>
    </recommendedName>
</protein>
<dbReference type="AlphaFoldDB" id="A0A7Z9C579"/>
<dbReference type="InterPro" id="IPR007421">
    <property type="entry name" value="Schlafen_AlbA_2_dom"/>
</dbReference>
<dbReference type="Pfam" id="PF04326">
    <property type="entry name" value="SLFN_AlbA_2"/>
    <property type="match status" value="1"/>
</dbReference>
<proteinExistence type="predicted"/>
<reference evidence="2" key="1">
    <citation type="submission" date="2019-10" db="EMBL/GenBank/DDBJ databases">
        <authorList>
            <consortium name="Genoscope - CEA"/>
            <person name="William W."/>
        </authorList>
    </citation>
    <scope>NUCLEOTIDE SEQUENCE [LARGE SCALE GENOMIC DNA]</scope>
    <source>
        <strain evidence="2">BBR_PRJEB10992</strain>
    </source>
</reference>
<evidence type="ECO:0000313" key="2">
    <source>
        <dbReference type="EMBL" id="VXD25931.1"/>
    </source>
</evidence>
<sequence>MDDAELEKLLKDLESDRVERKASPSDRGKLQETICAFANDLPNHQQPGVLFIGVNDNGTCANLAITDDLLKNLAEMRSNGNILPFPTMTVQKQIVAGCQLALIIVEPSYAPPVRYNGRIWIRVGPRRATATAEEERRLSEKRRFRDLPFDIQPLPSASLEDFNLNLFQQEYLPASLPPDILEQNQRTIEQQLASVRFINRLNYPIQPTNLGILVIGKQPRDFIPGAYIQFLRIEGTELTDPIKDQKEITGSISQILRQLDETLQINISVASDLTTQPLEIKQPDYPLVALQQLTRNAVLHRTYEGTYAPIRINWFSDRIEIQNPGGPFGQVTRQNFGQPGITDYRNPNLAEVLKNLGYVQRFGVGISIAQKELKKNGNPPLEFTVEDSYILAVIRRHL</sequence>
<gene>
    <name evidence="2" type="ORF">PL8927_900191</name>
</gene>
<accession>A0A7Z9C579</accession>
<evidence type="ECO:0000259" key="1">
    <source>
        <dbReference type="Pfam" id="PF04326"/>
    </source>
</evidence>
<dbReference type="Proteomes" id="UP000184550">
    <property type="component" value="Unassembled WGS sequence"/>
</dbReference>
<dbReference type="InterPro" id="IPR038461">
    <property type="entry name" value="Schlafen_AlbA_2_dom_sf"/>
</dbReference>
<dbReference type="InterPro" id="IPR038475">
    <property type="entry name" value="RecG_C_sf"/>
</dbReference>
<feature type="domain" description="Schlafen AlbA-2" evidence="1">
    <location>
        <begin position="14"/>
        <end position="127"/>
    </location>
</feature>
<keyword evidence="3" id="KW-1185">Reference proteome</keyword>